<reference evidence="1 2" key="1">
    <citation type="journal article" date="2019" name="Int. J. Syst. Evol. Microbiol.">
        <title>The Global Catalogue of Microorganisms (GCM) 10K type strain sequencing project: providing services to taxonomists for standard genome sequencing and annotation.</title>
        <authorList>
            <consortium name="The Broad Institute Genomics Platform"/>
            <consortium name="The Broad Institute Genome Sequencing Center for Infectious Disease"/>
            <person name="Wu L."/>
            <person name="Ma J."/>
        </authorList>
    </citation>
    <scope>NUCLEOTIDE SEQUENCE [LARGE SCALE GENOMIC DNA]</scope>
    <source>
        <strain evidence="1 2">JCM 19585</strain>
    </source>
</reference>
<dbReference type="InterPro" id="IPR036388">
    <property type="entry name" value="WH-like_DNA-bd_sf"/>
</dbReference>
<dbReference type="EMBL" id="BMPF01000002">
    <property type="protein sequence ID" value="GGL33862.1"/>
    <property type="molecule type" value="Genomic_DNA"/>
</dbReference>
<keyword evidence="2" id="KW-1185">Reference proteome</keyword>
<evidence type="ECO:0000313" key="1">
    <source>
        <dbReference type="EMBL" id="GGL33862.1"/>
    </source>
</evidence>
<dbReference type="GeneID" id="55823773"/>
<protein>
    <recommendedName>
        <fullName evidence="3">MarR family transcriptional regulator</fullName>
    </recommendedName>
</protein>
<dbReference type="Proteomes" id="UP000628840">
    <property type="component" value="Unassembled WGS sequence"/>
</dbReference>
<evidence type="ECO:0000313" key="2">
    <source>
        <dbReference type="Proteomes" id="UP000628840"/>
    </source>
</evidence>
<dbReference type="OrthoDB" id="285635at2157"/>
<accession>A0A830FA42</accession>
<evidence type="ECO:0008006" key="3">
    <source>
        <dbReference type="Google" id="ProtNLM"/>
    </source>
</evidence>
<comment type="caution">
    <text evidence="1">The sequence shown here is derived from an EMBL/GenBank/DDBJ whole genome shotgun (WGS) entry which is preliminary data.</text>
</comment>
<dbReference type="AlphaFoldDB" id="A0A830FA42"/>
<proteinExistence type="predicted"/>
<gene>
    <name evidence="1" type="ORF">GCM10009037_16820</name>
</gene>
<dbReference type="Gene3D" id="1.10.10.10">
    <property type="entry name" value="Winged helix-like DNA-binding domain superfamily/Winged helix DNA-binding domain"/>
    <property type="match status" value="1"/>
</dbReference>
<dbReference type="RefSeq" id="WP_123074283.1">
    <property type="nucleotide sequence ID" value="NZ_BMPF01000002.1"/>
</dbReference>
<organism evidence="1 2">
    <name type="scientific">Halarchaeum grantii</name>
    <dbReference type="NCBI Taxonomy" id="1193105"/>
    <lineage>
        <taxon>Archaea</taxon>
        <taxon>Methanobacteriati</taxon>
        <taxon>Methanobacteriota</taxon>
        <taxon>Stenosarchaea group</taxon>
        <taxon>Halobacteria</taxon>
        <taxon>Halobacteriales</taxon>
        <taxon>Halobacteriaceae</taxon>
    </lineage>
</organism>
<sequence length="106" mass="11893">MRLAGSWQVLLDDRILEYFVESDEEFLQPGEIADDDRIRYSRAYVSKRCVKLADHGLLQAIKQGVYRITDEGRGYLEGEYDAEAGVWTDQANGKSASAGVEDSSEV</sequence>
<name>A0A830FA42_9EURY</name>